<dbReference type="PANTHER" id="PTHR43283">
    <property type="entry name" value="BETA-LACTAMASE-RELATED"/>
    <property type="match status" value="1"/>
</dbReference>
<accession>K6H472</accession>
<gene>
    <name evidence="2" type="ORF">B273_0093</name>
</gene>
<comment type="caution">
    <text evidence="2">The sequence shown here is derived from an EMBL/GenBank/DDBJ whole genome shotgun (WGS) entry which is preliminary data.</text>
</comment>
<reference evidence="2 3" key="1">
    <citation type="submission" date="2012-09" db="EMBL/GenBank/DDBJ databases">
        <authorList>
            <person name="Dupont C.L."/>
            <person name="Rusch D.B."/>
            <person name="Lombardo M.-J."/>
            <person name="Novotny M."/>
            <person name="Yee-Greenbaum J."/>
            <person name="Laskin R."/>
        </authorList>
    </citation>
    <scope>NUCLEOTIDE SEQUENCE [LARGE SCALE GENOMIC DNA]</scope>
    <source>
        <strain evidence="2">SAR86E</strain>
    </source>
</reference>
<dbReference type="InterPro" id="IPR050789">
    <property type="entry name" value="Diverse_Enzym_Activities"/>
</dbReference>
<dbReference type="InterPro" id="IPR001466">
    <property type="entry name" value="Beta-lactam-related"/>
</dbReference>
<dbReference type="Pfam" id="PF00144">
    <property type="entry name" value="Beta-lactamase"/>
    <property type="match status" value="1"/>
</dbReference>
<dbReference type="Proteomes" id="UP000010310">
    <property type="component" value="Unassembled WGS sequence"/>
</dbReference>
<name>K6H472_9GAMM</name>
<proteinExistence type="predicted"/>
<feature type="domain" description="Beta-lactamase-related" evidence="1">
    <location>
        <begin position="32"/>
        <end position="424"/>
    </location>
</feature>
<dbReference type="EMBL" id="AMWX01000001">
    <property type="protein sequence ID" value="EKO37293.1"/>
    <property type="molecule type" value="Genomic_DNA"/>
</dbReference>
<protein>
    <submittedName>
        <fullName evidence="2">Beta-lactamase</fullName>
    </submittedName>
</protein>
<evidence type="ECO:0000259" key="1">
    <source>
        <dbReference type="Pfam" id="PF00144"/>
    </source>
</evidence>
<dbReference type="PANTHER" id="PTHR43283:SF3">
    <property type="entry name" value="BETA-LACTAMASE FAMILY PROTEIN (AFU_ORTHOLOGUE AFUA_5G07500)"/>
    <property type="match status" value="1"/>
</dbReference>
<organism evidence="2 3">
    <name type="scientific">SAR86 cluster bacterium SAR86E</name>
    <dbReference type="NCBI Taxonomy" id="1208365"/>
    <lineage>
        <taxon>Bacteria</taxon>
        <taxon>Pseudomonadati</taxon>
        <taxon>Pseudomonadota</taxon>
        <taxon>Gammaproteobacteria</taxon>
        <taxon>SAR86 cluster</taxon>
    </lineage>
</organism>
<evidence type="ECO:0000313" key="2">
    <source>
        <dbReference type="EMBL" id="EKO37293.1"/>
    </source>
</evidence>
<dbReference type="AlphaFoldDB" id="K6H472"/>
<sequence>MTFFRQLVFIIVFSINITASSLDNEDKNRITKHFNTYIKNGNLPNISILIKQNNKEIYRHVEGMADIENKVKADKGTVYRIYSMTKPVTGVAIMQLVESGKLRLNDKVSKYIPAFKDTKVINLDFQDYVVKPKREITIRDLLTHTSGLTYSWAGEGPVHQIYRKYNIRPYFFGALDAELNKFPGNTCQFAAAAASAPLLHNPGEKWSYGINMDVLGCVVEVVSGVTFAEYLQQNIFDPLDLKSIGFSVNPIDKDSFTTLYTSGAFSRDGEVVAPSGLNRAELMFSEELRAIDSFNESPYLNNSSRLFDGGSGLVSNIDDYSKFAEMLLNGGTLNGVRILSKASVSLMSRNHLSSEILSDGAAFGLNGVGFGLTVGSIMDAGVAGSYSVDGEFFWGGAASTIFWVDQKNNVTATLMTQYMPSDKYPLREELKTLIYSGLSN</sequence>
<dbReference type="Gene3D" id="3.40.710.10">
    <property type="entry name" value="DD-peptidase/beta-lactamase superfamily"/>
    <property type="match status" value="1"/>
</dbReference>
<dbReference type="InterPro" id="IPR012338">
    <property type="entry name" value="Beta-lactam/transpept-like"/>
</dbReference>
<dbReference type="STRING" id="1208365.B273_0093"/>
<dbReference type="SUPFAM" id="SSF56601">
    <property type="entry name" value="beta-lactamase/transpeptidase-like"/>
    <property type="match status" value="1"/>
</dbReference>
<dbReference type="PATRIC" id="fig|1208365.4.peg.95"/>
<evidence type="ECO:0000313" key="3">
    <source>
        <dbReference type="Proteomes" id="UP000010310"/>
    </source>
</evidence>
<keyword evidence="3" id="KW-1185">Reference proteome</keyword>